<keyword evidence="8" id="KW-0482">Metalloprotease</keyword>
<evidence type="ECO:0000256" key="5">
    <source>
        <dbReference type="ARBA" id="ARBA00022729"/>
    </source>
</evidence>
<dbReference type="Proteomes" id="UP000078070">
    <property type="component" value="Chromosome"/>
</dbReference>
<organism evidence="12 13">
    <name type="scientific">Marinobacterium aestuarii</name>
    <dbReference type="NCBI Taxonomy" id="1821621"/>
    <lineage>
        <taxon>Bacteria</taxon>
        <taxon>Pseudomonadati</taxon>
        <taxon>Pseudomonadota</taxon>
        <taxon>Gammaproteobacteria</taxon>
        <taxon>Oceanospirillales</taxon>
        <taxon>Oceanospirillaceae</taxon>
        <taxon>Marinobacterium</taxon>
    </lineage>
</organism>
<reference evidence="12 13" key="2">
    <citation type="journal article" date="2018" name="Int. J. Syst. Evol. Microbiol.">
        <title>Marinobacterium aestuarii sp. nov., a benzene-degrading marine bacterium isolated from estuary sediment.</title>
        <authorList>
            <person name="Bae S.S."/>
            <person name="Jung J."/>
            <person name="Chung D."/>
            <person name="Baek K."/>
        </authorList>
    </citation>
    <scope>NUCLEOTIDE SEQUENCE [LARGE SCALE GENOMIC DNA]</scope>
    <source>
        <strain evidence="12 13">ST58-10</strain>
    </source>
</reference>
<comment type="similarity">
    <text evidence="10">Belongs to the peptidase M15 family.</text>
</comment>
<evidence type="ECO:0000256" key="6">
    <source>
        <dbReference type="ARBA" id="ARBA00022801"/>
    </source>
</evidence>
<evidence type="ECO:0000256" key="8">
    <source>
        <dbReference type="ARBA" id="ARBA00023049"/>
    </source>
</evidence>
<accession>A0A1A9EW92</accession>
<evidence type="ECO:0000256" key="2">
    <source>
        <dbReference type="ARBA" id="ARBA00004776"/>
    </source>
</evidence>
<reference evidence="13" key="1">
    <citation type="submission" date="2016-05" db="EMBL/GenBank/DDBJ databases">
        <authorList>
            <person name="Baek K."/>
            <person name="Yang S.-J."/>
        </authorList>
    </citation>
    <scope>NUCLEOTIDE SEQUENCE [LARGE SCALE GENOMIC DNA]</scope>
    <source>
        <strain evidence="13">ST58-10</strain>
    </source>
</reference>
<comment type="cofactor">
    <cofactor evidence="1">
        <name>Zn(2+)</name>
        <dbReference type="ChEBI" id="CHEBI:29105"/>
    </cofactor>
</comment>
<evidence type="ECO:0000313" key="13">
    <source>
        <dbReference type="Proteomes" id="UP000078070"/>
    </source>
</evidence>
<keyword evidence="4" id="KW-0479">Metal-binding</keyword>
<dbReference type="InterPro" id="IPR009045">
    <property type="entry name" value="Zn_M74/Hedgehog-like"/>
</dbReference>
<dbReference type="AlphaFoldDB" id="A0A1A9EW92"/>
<dbReference type="RefSeq" id="WP_067294925.1">
    <property type="nucleotide sequence ID" value="NZ_CP015839.1"/>
</dbReference>
<keyword evidence="3" id="KW-0645">Protease</keyword>
<protein>
    <recommendedName>
        <fullName evidence="11">Murein endopeptidase K</fullName>
    </recommendedName>
</protein>
<dbReference type="KEGG" id="mars:A8C75_07870"/>
<dbReference type="GO" id="GO:0008237">
    <property type="term" value="F:metallopeptidase activity"/>
    <property type="evidence" value="ECO:0007669"/>
    <property type="project" value="UniProtKB-KW"/>
</dbReference>
<dbReference type="PANTHER" id="PTHR37425:SF1">
    <property type="entry name" value="OUTER MEMBRANE PROTEIN"/>
    <property type="match status" value="1"/>
</dbReference>
<dbReference type="GO" id="GO:0046872">
    <property type="term" value="F:metal ion binding"/>
    <property type="evidence" value="ECO:0007669"/>
    <property type="project" value="UniProtKB-KW"/>
</dbReference>
<dbReference type="CDD" id="cd14844">
    <property type="entry name" value="Zn-DD-carboxypeptidase_like"/>
    <property type="match status" value="1"/>
</dbReference>
<evidence type="ECO:0000256" key="11">
    <source>
        <dbReference type="ARBA" id="ARBA00093666"/>
    </source>
</evidence>
<evidence type="ECO:0000256" key="4">
    <source>
        <dbReference type="ARBA" id="ARBA00022723"/>
    </source>
</evidence>
<dbReference type="SUPFAM" id="SSF55166">
    <property type="entry name" value="Hedgehog/DD-peptidase"/>
    <property type="match status" value="1"/>
</dbReference>
<evidence type="ECO:0000256" key="7">
    <source>
        <dbReference type="ARBA" id="ARBA00022833"/>
    </source>
</evidence>
<comment type="pathway">
    <text evidence="2">Cell wall biogenesis; cell wall polysaccharide biosynthesis.</text>
</comment>
<evidence type="ECO:0000256" key="1">
    <source>
        <dbReference type="ARBA" id="ARBA00001947"/>
    </source>
</evidence>
<keyword evidence="6" id="KW-0378">Hydrolase</keyword>
<gene>
    <name evidence="12" type="ORF">A8C75_07870</name>
</gene>
<dbReference type="EMBL" id="CP015839">
    <property type="protein sequence ID" value="ANG62414.1"/>
    <property type="molecule type" value="Genomic_DNA"/>
</dbReference>
<keyword evidence="5" id="KW-0732">Signal</keyword>
<evidence type="ECO:0000256" key="10">
    <source>
        <dbReference type="ARBA" id="ARBA00093448"/>
    </source>
</evidence>
<dbReference type="PANTHER" id="PTHR37425">
    <property type="match status" value="1"/>
</dbReference>
<sequence length="186" mass="20910">MPHRILQNRRTFIKTLAGTAAGLAGSGAIGAPLIKNPGLERKLTLNNMHTGEKMTAVYWADGHYMPQVLQEVDHLLRDHRTGTSIQMDRQLFDLLYLLQRDVGLHKEFQVISGYRSPETNEKLRKQGQGVAKKSYHMQGKAIDIRVPGIALRDVQRMALKMKAGGVGFYSRSNFLHVDVGPVRHWG</sequence>
<name>A0A1A9EW92_9GAMM</name>
<keyword evidence="7" id="KW-0862">Zinc</keyword>
<dbReference type="GO" id="GO:0071555">
    <property type="term" value="P:cell wall organization"/>
    <property type="evidence" value="ECO:0007669"/>
    <property type="project" value="UniProtKB-KW"/>
</dbReference>
<dbReference type="InterPro" id="IPR006311">
    <property type="entry name" value="TAT_signal"/>
</dbReference>
<dbReference type="GO" id="GO:0006508">
    <property type="term" value="P:proteolysis"/>
    <property type="evidence" value="ECO:0007669"/>
    <property type="project" value="UniProtKB-KW"/>
</dbReference>
<evidence type="ECO:0000256" key="3">
    <source>
        <dbReference type="ARBA" id="ARBA00022670"/>
    </source>
</evidence>
<dbReference type="Gene3D" id="3.30.1380.10">
    <property type="match status" value="1"/>
</dbReference>
<keyword evidence="9" id="KW-0961">Cell wall biogenesis/degradation</keyword>
<proteinExistence type="inferred from homology"/>
<dbReference type="OrthoDB" id="9782994at2"/>
<evidence type="ECO:0000313" key="12">
    <source>
        <dbReference type="EMBL" id="ANG62414.1"/>
    </source>
</evidence>
<dbReference type="PROSITE" id="PS51318">
    <property type="entry name" value="TAT"/>
    <property type="match status" value="1"/>
</dbReference>
<dbReference type="InterPro" id="IPR010275">
    <property type="entry name" value="MepK"/>
</dbReference>
<dbReference type="Pfam" id="PF05951">
    <property type="entry name" value="Peptidase_M15_2"/>
    <property type="match status" value="1"/>
</dbReference>
<evidence type="ECO:0000256" key="9">
    <source>
        <dbReference type="ARBA" id="ARBA00023316"/>
    </source>
</evidence>
<keyword evidence="13" id="KW-1185">Reference proteome</keyword>
<dbReference type="STRING" id="1821621.A8C75_07870"/>